<dbReference type="Proteomes" id="UP000499080">
    <property type="component" value="Unassembled WGS sequence"/>
</dbReference>
<gene>
    <name evidence="2" type="ORF">AVEN_191694_1</name>
</gene>
<accession>A0A4Y2HT31</accession>
<feature type="region of interest" description="Disordered" evidence="1">
    <location>
        <begin position="20"/>
        <end position="42"/>
    </location>
</feature>
<keyword evidence="3" id="KW-1185">Reference proteome</keyword>
<protein>
    <submittedName>
        <fullName evidence="2">Uncharacterized protein</fullName>
    </submittedName>
</protein>
<dbReference type="EMBL" id="BGPR01104113">
    <property type="protein sequence ID" value="GBM68567.1"/>
    <property type="molecule type" value="Genomic_DNA"/>
</dbReference>
<comment type="caution">
    <text evidence="2">The sequence shown here is derived from an EMBL/GenBank/DDBJ whole genome shotgun (WGS) entry which is preliminary data.</text>
</comment>
<proteinExistence type="predicted"/>
<evidence type="ECO:0000313" key="3">
    <source>
        <dbReference type="Proteomes" id="UP000499080"/>
    </source>
</evidence>
<evidence type="ECO:0000256" key="1">
    <source>
        <dbReference type="SAM" id="MobiDB-lite"/>
    </source>
</evidence>
<reference evidence="2 3" key="1">
    <citation type="journal article" date="2019" name="Sci. Rep.">
        <title>Orb-weaving spider Araneus ventricosus genome elucidates the spidroin gene catalogue.</title>
        <authorList>
            <person name="Kono N."/>
            <person name="Nakamura H."/>
            <person name="Ohtoshi R."/>
            <person name="Moran D.A.P."/>
            <person name="Shinohara A."/>
            <person name="Yoshida Y."/>
            <person name="Fujiwara M."/>
            <person name="Mori M."/>
            <person name="Tomita M."/>
            <person name="Arakawa K."/>
        </authorList>
    </citation>
    <scope>NUCLEOTIDE SEQUENCE [LARGE SCALE GENOMIC DNA]</scope>
</reference>
<feature type="non-terminal residue" evidence="2">
    <location>
        <position position="70"/>
    </location>
</feature>
<name>A0A4Y2HT31_ARAVE</name>
<feature type="compositionally biased region" description="Acidic residues" evidence="1">
    <location>
        <begin position="22"/>
        <end position="42"/>
    </location>
</feature>
<dbReference type="AlphaFoldDB" id="A0A4Y2HT31"/>
<sequence length="70" mass="8396">MARYRTFDEEMQHLRNLLDTVSSDEENLEEDNDFPENEEPDDEEYFSNKEETFLGVTYPARVNPFVFLAR</sequence>
<organism evidence="2 3">
    <name type="scientific">Araneus ventricosus</name>
    <name type="common">Orbweaver spider</name>
    <name type="synonym">Epeira ventricosa</name>
    <dbReference type="NCBI Taxonomy" id="182803"/>
    <lineage>
        <taxon>Eukaryota</taxon>
        <taxon>Metazoa</taxon>
        <taxon>Ecdysozoa</taxon>
        <taxon>Arthropoda</taxon>
        <taxon>Chelicerata</taxon>
        <taxon>Arachnida</taxon>
        <taxon>Araneae</taxon>
        <taxon>Araneomorphae</taxon>
        <taxon>Entelegynae</taxon>
        <taxon>Araneoidea</taxon>
        <taxon>Araneidae</taxon>
        <taxon>Araneus</taxon>
    </lineage>
</organism>
<evidence type="ECO:0000313" key="2">
    <source>
        <dbReference type="EMBL" id="GBM68567.1"/>
    </source>
</evidence>